<reference evidence="1 2" key="1">
    <citation type="submission" date="2024-09" db="EMBL/GenBank/DDBJ databases">
        <authorList>
            <person name="Sun Q."/>
            <person name="Mori K."/>
        </authorList>
    </citation>
    <scope>NUCLEOTIDE SEQUENCE [LARGE SCALE GENOMIC DNA]</scope>
    <source>
        <strain evidence="1 2">JCM 11201</strain>
    </source>
</reference>
<gene>
    <name evidence="1" type="ORF">ACFFMS_24805</name>
</gene>
<protein>
    <submittedName>
        <fullName evidence="1">Uncharacterized protein</fullName>
    </submittedName>
</protein>
<evidence type="ECO:0000313" key="2">
    <source>
        <dbReference type="Proteomes" id="UP001589609"/>
    </source>
</evidence>
<evidence type="ECO:0000313" key="1">
    <source>
        <dbReference type="EMBL" id="MFB9761469.1"/>
    </source>
</evidence>
<dbReference type="EMBL" id="JBHMAF010000193">
    <property type="protein sequence ID" value="MFB9761469.1"/>
    <property type="molecule type" value="Genomic_DNA"/>
</dbReference>
<name>A0ABV5WLL2_9BACI</name>
<dbReference type="Proteomes" id="UP001589609">
    <property type="component" value="Unassembled WGS sequence"/>
</dbReference>
<comment type="caution">
    <text evidence="1">The sequence shown here is derived from an EMBL/GenBank/DDBJ whole genome shotgun (WGS) entry which is preliminary data.</text>
</comment>
<keyword evidence="2" id="KW-1185">Reference proteome</keyword>
<proteinExistence type="predicted"/>
<sequence length="75" mass="8725">MASLFEFVNHFSVDLAKLAERIEEKMFNGPHVTMIESRLYSEHLVKIISNRITGSTAYETKWNWNLCHRKILGTA</sequence>
<organism evidence="1 2">
    <name type="scientific">Ectobacillus funiculus</name>
    <dbReference type="NCBI Taxonomy" id="137993"/>
    <lineage>
        <taxon>Bacteria</taxon>
        <taxon>Bacillati</taxon>
        <taxon>Bacillota</taxon>
        <taxon>Bacilli</taxon>
        <taxon>Bacillales</taxon>
        <taxon>Bacillaceae</taxon>
        <taxon>Ectobacillus</taxon>
    </lineage>
</organism>
<accession>A0ABV5WLL2</accession>